<protein>
    <submittedName>
        <fullName evidence="2">Uncharacterized protein</fullName>
    </submittedName>
</protein>
<keyword evidence="1" id="KW-0472">Membrane</keyword>
<dbReference type="Proteomes" id="UP000594638">
    <property type="component" value="Unassembled WGS sequence"/>
</dbReference>
<reference evidence="2 3" key="1">
    <citation type="submission" date="2019-12" db="EMBL/GenBank/DDBJ databases">
        <authorList>
            <person name="Alioto T."/>
            <person name="Alioto T."/>
            <person name="Gomez Garrido J."/>
        </authorList>
    </citation>
    <scope>NUCLEOTIDE SEQUENCE [LARGE SCALE GENOMIC DNA]</scope>
</reference>
<comment type="caution">
    <text evidence="2">The sequence shown here is derived from an EMBL/GenBank/DDBJ whole genome shotgun (WGS) entry which is preliminary data.</text>
</comment>
<sequence length="99" mass="11656">MCVFVREGRSFSSWKSVFLLSVTLSICHTFYLYFSLDLVLFHQSDAPVVLITNFFSLIQGVMPIRRFLQILSSQTECPKHKHSRISRDEFHEKCWAGYF</sequence>
<accession>A0A8S0V039</accession>
<feature type="transmembrane region" description="Helical" evidence="1">
    <location>
        <begin position="46"/>
        <end position="64"/>
    </location>
</feature>
<dbReference type="EMBL" id="CACTIH010009166">
    <property type="protein sequence ID" value="CAA3026577.1"/>
    <property type="molecule type" value="Genomic_DNA"/>
</dbReference>
<feature type="transmembrane region" description="Helical" evidence="1">
    <location>
        <begin position="16"/>
        <end position="34"/>
    </location>
</feature>
<proteinExistence type="predicted"/>
<evidence type="ECO:0000313" key="3">
    <source>
        <dbReference type="Proteomes" id="UP000594638"/>
    </source>
</evidence>
<keyword evidence="1" id="KW-1133">Transmembrane helix</keyword>
<gene>
    <name evidence="2" type="ORF">OLEA9_A105241</name>
</gene>
<organism evidence="2 3">
    <name type="scientific">Olea europaea subsp. europaea</name>
    <dbReference type="NCBI Taxonomy" id="158383"/>
    <lineage>
        <taxon>Eukaryota</taxon>
        <taxon>Viridiplantae</taxon>
        <taxon>Streptophyta</taxon>
        <taxon>Embryophyta</taxon>
        <taxon>Tracheophyta</taxon>
        <taxon>Spermatophyta</taxon>
        <taxon>Magnoliopsida</taxon>
        <taxon>eudicotyledons</taxon>
        <taxon>Gunneridae</taxon>
        <taxon>Pentapetalae</taxon>
        <taxon>asterids</taxon>
        <taxon>lamiids</taxon>
        <taxon>Lamiales</taxon>
        <taxon>Oleaceae</taxon>
        <taxon>Oleeae</taxon>
        <taxon>Olea</taxon>
    </lineage>
</organism>
<evidence type="ECO:0000313" key="2">
    <source>
        <dbReference type="EMBL" id="CAA3026577.1"/>
    </source>
</evidence>
<evidence type="ECO:0000256" key="1">
    <source>
        <dbReference type="SAM" id="Phobius"/>
    </source>
</evidence>
<dbReference type="AlphaFoldDB" id="A0A8S0V039"/>
<dbReference type="Gramene" id="OE9A105241T1">
    <property type="protein sequence ID" value="OE9A105241C1"/>
    <property type="gene ID" value="OE9A105241"/>
</dbReference>
<keyword evidence="1" id="KW-0812">Transmembrane</keyword>
<keyword evidence="3" id="KW-1185">Reference proteome</keyword>
<name>A0A8S0V039_OLEEU</name>